<keyword evidence="2" id="KW-1185">Reference proteome</keyword>
<name>A0A8J6XDB1_9CYAN</name>
<accession>A0A8J6XDB1</accession>
<evidence type="ECO:0000313" key="2">
    <source>
        <dbReference type="Proteomes" id="UP000629098"/>
    </source>
</evidence>
<proteinExistence type="predicted"/>
<gene>
    <name evidence="1" type="ORF">ICL16_03445</name>
</gene>
<dbReference type="Proteomes" id="UP000629098">
    <property type="component" value="Unassembled WGS sequence"/>
</dbReference>
<evidence type="ECO:0000313" key="1">
    <source>
        <dbReference type="EMBL" id="MBD2771203.1"/>
    </source>
</evidence>
<dbReference type="EMBL" id="JACXAE010000013">
    <property type="protein sequence ID" value="MBD2771203.1"/>
    <property type="molecule type" value="Genomic_DNA"/>
</dbReference>
<dbReference type="AlphaFoldDB" id="A0A8J6XDB1"/>
<reference evidence="1" key="1">
    <citation type="submission" date="2020-09" db="EMBL/GenBank/DDBJ databases">
        <title>Iningainema tapete sp. nov. (Scytonemataceae, Cyanobacteria) from greenhouses in central Florida (USA) produces two types of nodularin with biosynthetic potential for microcystin-LR and anabaenopeptins.</title>
        <authorList>
            <person name="Berthold D.E."/>
            <person name="Lefler F.W."/>
            <person name="Huang I.-S."/>
            <person name="Abdulla H."/>
            <person name="Zimba P.V."/>
            <person name="Laughinghouse H.D. IV."/>
        </authorList>
    </citation>
    <scope>NUCLEOTIDE SEQUENCE</scope>
    <source>
        <strain evidence="1">BLCCT55</strain>
    </source>
</reference>
<sequence>MEIVGPKTLKEQLDICIEEHGLAEVLDRLTDLAHERCKRSEKPCDCTRITNLLEEATREALVSGF</sequence>
<comment type="caution">
    <text evidence="1">The sequence shown here is derived from an EMBL/GenBank/DDBJ whole genome shotgun (WGS) entry which is preliminary data.</text>
</comment>
<organism evidence="1 2">
    <name type="scientific">Iningainema tapete BLCC-T55</name>
    <dbReference type="NCBI Taxonomy" id="2748662"/>
    <lineage>
        <taxon>Bacteria</taxon>
        <taxon>Bacillati</taxon>
        <taxon>Cyanobacteriota</taxon>
        <taxon>Cyanophyceae</taxon>
        <taxon>Nostocales</taxon>
        <taxon>Scytonemataceae</taxon>
        <taxon>Iningainema tapete</taxon>
    </lineage>
</organism>
<dbReference type="RefSeq" id="WP_190825492.1">
    <property type="nucleotide sequence ID" value="NZ_CAWPPI010000013.1"/>
</dbReference>
<protein>
    <submittedName>
        <fullName evidence="1">Uncharacterized protein</fullName>
    </submittedName>
</protein>